<evidence type="ECO:0000259" key="2">
    <source>
        <dbReference type="SMART" id="SM00754"/>
    </source>
</evidence>
<protein>
    <submittedName>
        <fullName evidence="3">CHRD domain-containing protein</fullName>
    </submittedName>
</protein>
<dbReference type="InterPro" id="IPR017803">
    <property type="entry name" value="CHP03437_C"/>
</dbReference>
<accession>A0A7S7SMV5</accession>
<dbReference type="InterPro" id="IPR010895">
    <property type="entry name" value="CHRD"/>
</dbReference>
<organism evidence="3 4">
    <name type="scientific">Paludibaculum fermentans</name>
    <dbReference type="NCBI Taxonomy" id="1473598"/>
    <lineage>
        <taxon>Bacteria</taxon>
        <taxon>Pseudomonadati</taxon>
        <taxon>Acidobacteriota</taxon>
        <taxon>Terriglobia</taxon>
        <taxon>Bryobacterales</taxon>
        <taxon>Bryobacteraceae</taxon>
        <taxon>Paludibaculum</taxon>
    </lineage>
</organism>
<feature type="domain" description="CHRD" evidence="2">
    <location>
        <begin position="165"/>
        <end position="305"/>
    </location>
</feature>
<feature type="domain" description="CHRD" evidence="2">
    <location>
        <begin position="23"/>
        <end position="161"/>
    </location>
</feature>
<feature type="chain" id="PRO_5032583698" evidence="1">
    <location>
        <begin position="20"/>
        <end position="689"/>
    </location>
</feature>
<name>A0A7S7SMV5_PALFE</name>
<keyword evidence="4" id="KW-1185">Reference proteome</keyword>
<evidence type="ECO:0000256" key="1">
    <source>
        <dbReference type="SAM" id="SignalP"/>
    </source>
</evidence>
<dbReference type="SMART" id="SM00754">
    <property type="entry name" value="CHRD"/>
    <property type="match status" value="3"/>
</dbReference>
<keyword evidence="1" id="KW-0732">Signal</keyword>
<proteinExistence type="predicted"/>
<dbReference type="Proteomes" id="UP000593892">
    <property type="component" value="Chromosome"/>
</dbReference>
<dbReference type="AlphaFoldDB" id="A0A7S7SMV5"/>
<reference evidence="3 4" key="1">
    <citation type="submission" date="2020-10" db="EMBL/GenBank/DDBJ databases">
        <title>Complete genome sequence of Paludibaculum fermentans P105T, a facultatively anaerobic acidobacterium capable of dissimilatory Fe(III) reduction.</title>
        <authorList>
            <person name="Dedysh S.N."/>
            <person name="Beletsky A.V."/>
            <person name="Kulichevskaya I.S."/>
            <person name="Mardanov A.V."/>
            <person name="Ravin N.V."/>
        </authorList>
    </citation>
    <scope>NUCLEOTIDE SEQUENCE [LARGE SCALE GENOMIC DNA]</scope>
    <source>
        <strain evidence="3 4">P105</strain>
    </source>
</reference>
<feature type="signal peptide" evidence="1">
    <location>
        <begin position="1"/>
        <end position="19"/>
    </location>
</feature>
<dbReference type="Pfam" id="PF07452">
    <property type="entry name" value="CHRD"/>
    <property type="match status" value="3"/>
</dbReference>
<dbReference type="EMBL" id="CP063849">
    <property type="protein sequence ID" value="QOY89440.1"/>
    <property type="molecule type" value="Genomic_DNA"/>
</dbReference>
<sequence>MKKTLFLGFALALSMAAQSVETIPYRVNLSSLNEVPAIAGDPSTAVATLLVHVTRDASGQIVSGAVDFKSVYKLAVTSNITAMHIHRGAATANGPVVIDSTLSTPVADATSGTLALQGPVLPTNTNALTALRDLVADPSGFYLNMHTARNPGGEMRGQLLKADRLVLMTFMSPDNEVPAITGSTGKAVCAINVIAARNANGVPISAEVTFDANYSGFPDGTNFTGFHIHNGPAGVNAGVVINTGLSGQVAANAAGGNLRYEVQIDPANPNQSAAVYGLFVAPSQYYVNVHTTVSPGGAARGQLRNTDRMNFQTTLLPSNEIPAVNLDASANAAFTMHTLRNNEGWIVAGYTIFDVNYRFPGSVQVTGTHIHDGAASVNGPVVINSGLSAANQPVNPTGFGNVFRALVQSSDLAIRSMNQVSIDPNSTYYNLHTSDFPGGVFRSQTAPALNTPQISAVIAGVSDPTMNKVAPLGWLTIFGSNLLSAPGSEAAFESKAPLQLNGTAVLIGNKPAAIISLARDNGLVPTDYIVAQVPADVTLGTQPVTVVTAGGSSASTNVTVNSVAPALFFDTLGGIAFHNSDLTLVRPDSPAVPGEQIGIVGTNLGLTVPPMQTGQYATADAFAFVLPSPTVKFGTTNATVVGAAMLPGQAGVYAVVVVVPSVSGNNTVTITQTAGGVTANSNAVTIPVK</sequence>
<gene>
    <name evidence="3" type="ORF">IRI77_05660</name>
</gene>
<evidence type="ECO:0000313" key="3">
    <source>
        <dbReference type="EMBL" id="QOY89440.1"/>
    </source>
</evidence>
<feature type="domain" description="CHRD" evidence="2">
    <location>
        <begin position="309"/>
        <end position="447"/>
    </location>
</feature>
<dbReference type="RefSeq" id="WP_194451102.1">
    <property type="nucleotide sequence ID" value="NZ_CP063849.1"/>
</dbReference>
<dbReference type="KEGG" id="pfer:IRI77_05660"/>
<evidence type="ECO:0000313" key="4">
    <source>
        <dbReference type="Proteomes" id="UP000593892"/>
    </source>
</evidence>
<dbReference type="NCBIfam" id="TIGR03437">
    <property type="entry name" value="Soli_cterm"/>
    <property type="match status" value="1"/>
</dbReference>